<keyword evidence="1" id="KW-1133">Transmembrane helix</keyword>
<feature type="transmembrane region" description="Helical" evidence="1">
    <location>
        <begin position="86"/>
        <end position="104"/>
    </location>
</feature>
<protein>
    <submittedName>
        <fullName evidence="2">Hypothetical transmembrane protein</fullName>
    </submittedName>
</protein>
<organism evidence="2 3">
    <name type="scientific">Flavobacterium indicum (strain DSM 17447 / CIP 109464 / GPTSA100-9)</name>
    <dbReference type="NCBI Taxonomy" id="1094466"/>
    <lineage>
        <taxon>Bacteria</taxon>
        <taxon>Pseudomonadati</taxon>
        <taxon>Bacteroidota</taxon>
        <taxon>Flavobacteriia</taxon>
        <taxon>Flavobacteriales</taxon>
        <taxon>Flavobacteriaceae</taxon>
        <taxon>Flavobacterium</taxon>
    </lineage>
</organism>
<dbReference type="KEGG" id="fin:KQS_08915"/>
<feature type="transmembrane region" description="Helical" evidence="1">
    <location>
        <begin position="116"/>
        <end position="133"/>
    </location>
</feature>
<accession>H8XTY8</accession>
<dbReference type="OrthoDB" id="1495343at2"/>
<evidence type="ECO:0000313" key="2">
    <source>
        <dbReference type="EMBL" id="CCG53718.1"/>
    </source>
</evidence>
<keyword evidence="1 2" id="KW-0812">Transmembrane</keyword>
<proteinExistence type="predicted"/>
<feature type="transmembrane region" description="Helical" evidence="1">
    <location>
        <begin position="12"/>
        <end position="33"/>
    </location>
</feature>
<dbReference type="Proteomes" id="UP000007599">
    <property type="component" value="Chromosome I"/>
</dbReference>
<evidence type="ECO:0000313" key="3">
    <source>
        <dbReference type="Proteomes" id="UP000007599"/>
    </source>
</evidence>
<dbReference type="EMBL" id="HE774682">
    <property type="protein sequence ID" value="CCG53718.1"/>
    <property type="molecule type" value="Genomic_DNA"/>
</dbReference>
<reference evidence="3" key="2">
    <citation type="submission" date="2012-03" db="EMBL/GenBank/DDBJ databases">
        <title>Complete genome sequence of Flavobacterium indicum GPTSA100-9T, isolated from warm spring water.</title>
        <authorList>
            <person name="Barbier P."/>
            <person name="Houel A."/>
            <person name="Loux V."/>
            <person name="Poulain J."/>
            <person name="Bernardet J.-F."/>
            <person name="Touchon M."/>
            <person name="Duchaud E."/>
        </authorList>
    </citation>
    <scope>NUCLEOTIDE SEQUENCE [LARGE SCALE GENOMIC DNA]</scope>
    <source>
        <strain evidence="3">DSM 17447 / CIP 109464 / GPTSA100-9</strain>
    </source>
</reference>
<evidence type="ECO:0000256" key="1">
    <source>
        <dbReference type="SAM" id="Phobius"/>
    </source>
</evidence>
<feature type="transmembrane region" description="Helical" evidence="1">
    <location>
        <begin position="53"/>
        <end position="74"/>
    </location>
</feature>
<dbReference type="PATRIC" id="fig|1094466.5.peg.1746"/>
<keyword evidence="1" id="KW-0472">Membrane</keyword>
<gene>
    <name evidence="2" type="ordered locus">KQS_08915</name>
</gene>
<name>H8XTY8_FLAIG</name>
<keyword evidence="3" id="KW-1185">Reference proteome</keyword>
<dbReference type="RefSeq" id="WP_014388837.1">
    <property type="nucleotide sequence ID" value="NC_017025.1"/>
</dbReference>
<dbReference type="AlphaFoldDB" id="H8XTY8"/>
<sequence>MGDKTKNIFITIAYFIFAIAFLSSLGIWLPMAIDNYNLDGISDETFKTLPSNLLTYSLGIFLIATIDRVLFLFFRTGEYSNNILEFFAILFLICGTGFLVFVSLKSIKNSSIDEALKYAKYITVIAWAAWFYVKLQASKSNNFSPIGGIL</sequence>
<dbReference type="STRING" id="1094466.KQS_08915"/>
<reference evidence="2 3" key="1">
    <citation type="journal article" date="2012" name="J. Bacteriol.">
        <title>Complete Genome Sequence of Flavobacterium indicum GPSTA100-9T, Isolated from Warm Spring Water.</title>
        <authorList>
            <person name="Barbier P."/>
            <person name="Houel A."/>
            <person name="Loux V."/>
            <person name="Poulain J."/>
            <person name="Bernardet J.F."/>
            <person name="Touchon M."/>
            <person name="Duchaud E."/>
        </authorList>
    </citation>
    <scope>NUCLEOTIDE SEQUENCE [LARGE SCALE GENOMIC DNA]</scope>
    <source>
        <strain evidence="3">DSM 17447 / CIP 109464 / GPTSA100-9</strain>
    </source>
</reference>
<dbReference type="HOGENOM" id="CLU_1737842_0_0_10"/>